<dbReference type="Proteomes" id="UP000308092">
    <property type="component" value="Unassembled WGS sequence"/>
</dbReference>
<feature type="transmembrane region" description="Helical" evidence="1">
    <location>
        <begin position="152"/>
        <end position="170"/>
    </location>
</feature>
<feature type="transmembrane region" description="Helical" evidence="1">
    <location>
        <begin position="103"/>
        <end position="123"/>
    </location>
</feature>
<dbReference type="Proteomes" id="UP000324241">
    <property type="component" value="Unassembled WGS sequence"/>
</dbReference>
<evidence type="ECO:0000313" key="2">
    <source>
        <dbReference type="EMBL" id="KAA8651166.1"/>
    </source>
</evidence>
<protein>
    <submittedName>
        <fullName evidence="3">Uncharacterized protein</fullName>
    </submittedName>
</protein>
<keyword evidence="1" id="KW-0472">Membrane</keyword>
<keyword evidence="1" id="KW-1133">Transmembrane helix</keyword>
<comment type="caution">
    <text evidence="3">The sequence shown here is derived from an EMBL/GenBank/DDBJ whole genome shotgun (WGS) entry which is preliminary data.</text>
</comment>
<keyword evidence="4" id="KW-1185">Reference proteome</keyword>
<sequence>MPSLFSTDNAPQLGVALLRVSPLVLSSASLMFSWAQDISLGAFLHHSLRNDPTHPSGKILPRYLPAFMKPGLWGIGLTYPTATVLCIVNGLSGQSRETRHLYFAGAVLSIAHFCWGPSMFAILRRIQDPKTAGVPNENALESWLPRHHSRTLLVNVPAFLCIFTATLATITEGLK</sequence>
<organism evidence="3 4">
    <name type="scientific">Aspergillus tanneri</name>
    <dbReference type="NCBI Taxonomy" id="1220188"/>
    <lineage>
        <taxon>Eukaryota</taxon>
        <taxon>Fungi</taxon>
        <taxon>Dikarya</taxon>
        <taxon>Ascomycota</taxon>
        <taxon>Pezizomycotina</taxon>
        <taxon>Eurotiomycetes</taxon>
        <taxon>Eurotiomycetidae</taxon>
        <taxon>Eurotiales</taxon>
        <taxon>Aspergillaceae</taxon>
        <taxon>Aspergillus</taxon>
        <taxon>Aspergillus subgen. Circumdati</taxon>
    </lineage>
</organism>
<accession>A0A4S3IZ84</accession>
<gene>
    <name evidence="2" type="ORF">ATNIH1004_000044</name>
    <name evidence="3" type="ORF">EYZ11_012820</name>
</gene>
<name>A0A4S3IZ84_9EURO</name>
<keyword evidence="1" id="KW-0812">Transmembrane</keyword>
<evidence type="ECO:0000256" key="1">
    <source>
        <dbReference type="SAM" id="Phobius"/>
    </source>
</evidence>
<reference evidence="2 5" key="2">
    <citation type="submission" date="2019-08" db="EMBL/GenBank/DDBJ databases">
        <title>The genome sequence of a newly discovered highly antifungal drug resistant Aspergillus species, Aspergillus tanneri NIH 1004.</title>
        <authorList>
            <person name="Mounaud S."/>
            <person name="Singh I."/>
            <person name="Joardar V."/>
            <person name="Pakala S."/>
            <person name="Pakala S."/>
            <person name="Venepally P."/>
            <person name="Chung J.K."/>
            <person name="Losada L."/>
            <person name="Nierman W.C."/>
        </authorList>
    </citation>
    <scope>NUCLEOTIDE SEQUENCE [LARGE SCALE GENOMIC DNA]</scope>
    <source>
        <strain evidence="2 5">NIH1004</strain>
    </source>
</reference>
<dbReference type="RefSeq" id="XP_033430527.1">
    <property type="nucleotide sequence ID" value="XM_033564770.1"/>
</dbReference>
<evidence type="ECO:0000313" key="3">
    <source>
        <dbReference type="EMBL" id="THC87736.1"/>
    </source>
</evidence>
<dbReference type="STRING" id="1220188.A0A4S3IZ84"/>
<feature type="transmembrane region" description="Helical" evidence="1">
    <location>
        <begin position="12"/>
        <end position="35"/>
    </location>
</feature>
<dbReference type="EMBL" id="SOSA01001064">
    <property type="protein sequence ID" value="THC87736.1"/>
    <property type="molecule type" value="Genomic_DNA"/>
</dbReference>
<dbReference type="GeneID" id="54322746"/>
<reference evidence="3 4" key="1">
    <citation type="submission" date="2019-03" db="EMBL/GenBank/DDBJ databases">
        <title>The genome sequence of a newly discovered highly antifungal drug resistant Aspergillus species, Aspergillus tanneri NIH 1004.</title>
        <authorList>
            <person name="Mounaud S."/>
            <person name="Singh I."/>
            <person name="Joardar V."/>
            <person name="Pakala S."/>
            <person name="Pakala S."/>
            <person name="Venepally P."/>
            <person name="Hoover J."/>
            <person name="Nierman W."/>
            <person name="Chung J."/>
            <person name="Losada L."/>
        </authorList>
    </citation>
    <scope>NUCLEOTIDE SEQUENCE [LARGE SCALE GENOMIC DNA]</scope>
    <source>
        <strain evidence="3 4">NIH1004</strain>
    </source>
</reference>
<evidence type="ECO:0000313" key="4">
    <source>
        <dbReference type="Proteomes" id="UP000308092"/>
    </source>
</evidence>
<feature type="transmembrane region" description="Helical" evidence="1">
    <location>
        <begin position="72"/>
        <end position="91"/>
    </location>
</feature>
<proteinExistence type="predicted"/>
<evidence type="ECO:0000313" key="5">
    <source>
        <dbReference type="Proteomes" id="UP000324241"/>
    </source>
</evidence>
<dbReference type="AlphaFoldDB" id="A0A4S3IZ84"/>
<dbReference type="VEuPathDB" id="FungiDB:EYZ11_012820"/>
<dbReference type="EMBL" id="QUQM01000002">
    <property type="protein sequence ID" value="KAA8651166.1"/>
    <property type="molecule type" value="Genomic_DNA"/>
</dbReference>
<dbReference type="OrthoDB" id="1523883at2759"/>